<dbReference type="STRING" id="598659.NAMH_1380"/>
<accession>B9L5Y5</accession>
<dbReference type="AlphaFoldDB" id="B9L5Y5"/>
<dbReference type="Proteomes" id="UP000000448">
    <property type="component" value="Chromosome"/>
</dbReference>
<keyword evidence="1" id="KW-0812">Transmembrane</keyword>
<dbReference type="KEGG" id="nam:NAMH_1380"/>
<reference evidence="2 3" key="1">
    <citation type="journal article" date="2009" name="PLoS Genet.">
        <title>Adaptations to submarine hydrothermal environments exemplified by the genome of Nautilia profundicola.</title>
        <authorList>
            <person name="Campbell B.J."/>
            <person name="Smith J.L."/>
            <person name="Hanson T.E."/>
            <person name="Klotz M.G."/>
            <person name="Stein L.Y."/>
            <person name="Lee C.K."/>
            <person name="Wu D."/>
            <person name="Robinson J.M."/>
            <person name="Khouri H.M."/>
            <person name="Eisen J.A."/>
            <person name="Cary S.C."/>
        </authorList>
    </citation>
    <scope>NUCLEOTIDE SEQUENCE [LARGE SCALE GENOMIC DNA]</scope>
    <source>
        <strain evidence="3">ATCC BAA-1463 / DSM 18972 / AmH</strain>
    </source>
</reference>
<protein>
    <recommendedName>
        <fullName evidence="4">Prepilin-type N-terminal cleavage/methylation domain-containing protein</fullName>
    </recommendedName>
</protein>
<name>B9L5Y5_NAUPA</name>
<keyword evidence="3" id="KW-1185">Reference proteome</keyword>
<organism evidence="2 3">
    <name type="scientific">Nautilia profundicola (strain ATCC BAA-1463 / DSM 18972 / AmH)</name>
    <dbReference type="NCBI Taxonomy" id="598659"/>
    <lineage>
        <taxon>Bacteria</taxon>
        <taxon>Pseudomonadati</taxon>
        <taxon>Campylobacterota</taxon>
        <taxon>Epsilonproteobacteria</taxon>
        <taxon>Nautiliales</taxon>
        <taxon>Nautiliaceae</taxon>
        <taxon>Nautilia</taxon>
    </lineage>
</organism>
<evidence type="ECO:0000313" key="2">
    <source>
        <dbReference type="EMBL" id="ACM93336.1"/>
    </source>
</evidence>
<dbReference type="EMBL" id="CP001279">
    <property type="protein sequence ID" value="ACM93336.1"/>
    <property type="molecule type" value="Genomic_DNA"/>
</dbReference>
<sequence length="340" mass="39276">MNNGKWKMENYSNNFTNSNDLKNFKTSFTLIEAIFVIVILSFVLIGGFQILSKLYVRNYIAKQTSKFEFISQQTLDQVSQIIYNRIPLSVIGYNQQTGEFQYIGNIIQNNKYPILEWIGYLNDAMVDDNLSGFVDLYESNKPVIKALDFNSGFINEILKNKYDTAQNLKDLTSIIFAGSFDRGSENILNDYNNSFGWHGNRADLVYRISDYSQSGNNCFLTLKNYDNTDITHASIYEKFYLADSAYAIALKKDLDQNKWKCNDLNWSDLQDDDLLLFYNYRPWKGESFCADDGTGNVTVLTSNVKAFKVKKINYHLMMKIEMFKSRGDINISVSKQKVIF</sequence>
<dbReference type="eggNOG" id="COG2165">
    <property type="taxonomic scope" value="Bacteria"/>
</dbReference>
<evidence type="ECO:0008006" key="4">
    <source>
        <dbReference type="Google" id="ProtNLM"/>
    </source>
</evidence>
<gene>
    <name evidence="2" type="ordered locus">NAMH_1380</name>
</gene>
<keyword evidence="1" id="KW-0472">Membrane</keyword>
<keyword evidence="1" id="KW-1133">Transmembrane helix</keyword>
<evidence type="ECO:0000313" key="3">
    <source>
        <dbReference type="Proteomes" id="UP000000448"/>
    </source>
</evidence>
<proteinExistence type="predicted"/>
<feature type="transmembrane region" description="Helical" evidence="1">
    <location>
        <begin position="33"/>
        <end position="56"/>
    </location>
</feature>
<dbReference type="HOGENOM" id="CLU_917751_0_0_7"/>
<evidence type="ECO:0000256" key="1">
    <source>
        <dbReference type="SAM" id="Phobius"/>
    </source>
</evidence>